<reference evidence="1" key="1">
    <citation type="submission" date="2012-04" db="EMBL/GenBank/DDBJ databases">
        <title>The Genome Sequence of Loa loa.</title>
        <authorList>
            <consortium name="The Broad Institute Genome Sequencing Platform"/>
            <consortium name="Broad Institute Genome Sequencing Center for Infectious Disease"/>
            <person name="Nutman T.B."/>
            <person name="Fink D.L."/>
            <person name="Russ C."/>
            <person name="Young S."/>
            <person name="Zeng Q."/>
            <person name="Gargeya S."/>
            <person name="Alvarado L."/>
            <person name="Berlin A."/>
            <person name="Chapman S.B."/>
            <person name="Chen Z."/>
            <person name="Freedman E."/>
            <person name="Gellesch M."/>
            <person name="Goldberg J."/>
            <person name="Griggs A."/>
            <person name="Gujja S."/>
            <person name="Heilman E.R."/>
            <person name="Heiman D."/>
            <person name="Howarth C."/>
            <person name="Mehta T."/>
            <person name="Neiman D."/>
            <person name="Pearson M."/>
            <person name="Roberts A."/>
            <person name="Saif S."/>
            <person name="Shea T."/>
            <person name="Shenoy N."/>
            <person name="Sisk P."/>
            <person name="Stolte C."/>
            <person name="Sykes S."/>
            <person name="White J."/>
            <person name="Yandava C."/>
            <person name="Haas B."/>
            <person name="Henn M.R."/>
            <person name="Nusbaum C."/>
            <person name="Birren B."/>
        </authorList>
    </citation>
    <scope>NUCLEOTIDE SEQUENCE [LARGE SCALE GENOMIC DNA]</scope>
</reference>
<proteinExistence type="predicted"/>
<accession>A0A1S0TGK1</accession>
<dbReference type="CTD" id="9952567"/>
<protein>
    <submittedName>
        <fullName evidence="1">Uncharacterized protein</fullName>
    </submittedName>
</protein>
<name>A0A1S0TGK1_LOALO</name>
<dbReference type="EMBL" id="JH712114">
    <property type="protein sequence ID" value="EFO13447.1"/>
    <property type="molecule type" value="Genomic_DNA"/>
</dbReference>
<dbReference type="GeneID" id="9952567"/>
<dbReference type="InParanoid" id="A0A1S0TGK1"/>
<dbReference type="RefSeq" id="XP_003150622.1">
    <property type="nucleotide sequence ID" value="XM_003150574.1"/>
</dbReference>
<organism evidence="1">
    <name type="scientific">Loa loa</name>
    <name type="common">Eye worm</name>
    <name type="synonym">Filaria loa</name>
    <dbReference type="NCBI Taxonomy" id="7209"/>
    <lineage>
        <taxon>Eukaryota</taxon>
        <taxon>Metazoa</taxon>
        <taxon>Ecdysozoa</taxon>
        <taxon>Nematoda</taxon>
        <taxon>Chromadorea</taxon>
        <taxon>Rhabditida</taxon>
        <taxon>Spirurina</taxon>
        <taxon>Spiruromorpha</taxon>
        <taxon>Filarioidea</taxon>
        <taxon>Onchocercidae</taxon>
        <taxon>Loa</taxon>
    </lineage>
</organism>
<gene>
    <name evidence="1" type="ORF">LOAG_15082</name>
</gene>
<dbReference type="KEGG" id="loa:LOAG_15082"/>
<dbReference type="AlphaFoldDB" id="A0A1S0TGK1"/>
<evidence type="ECO:0000313" key="1">
    <source>
        <dbReference type="EMBL" id="EFO13447.1"/>
    </source>
</evidence>
<sequence length="107" mass="12552">MGLFYILIRKACKLIGKLDKKKDGRHISLKLTLWKHNLKNGSMSKKLVKDNTFFANYNIPKQSTLEYPGGELCLHKGRKPLIGYINYPMNYPYHQRKISDQKTRHCN</sequence>